<accession>A0A8H7MD83</accession>
<protein>
    <submittedName>
        <fullName evidence="1">Uncharacterized protein</fullName>
    </submittedName>
</protein>
<dbReference type="EMBL" id="RZGK01000020">
    <property type="protein sequence ID" value="KAF9691749.1"/>
    <property type="molecule type" value="Genomic_DNA"/>
</dbReference>
<comment type="caution">
    <text evidence="1">The sequence shown here is derived from an EMBL/GenBank/DDBJ whole genome shotgun (WGS) entry which is preliminary data.</text>
</comment>
<keyword evidence="2" id="KW-1185">Reference proteome</keyword>
<evidence type="ECO:0000313" key="2">
    <source>
        <dbReference type="Proteomes" id="UP000651452"/>
    </source>
</evidence>
<reference evidence="1" key="1">
    <citation type="submission" date="2018-12" db="EMBL/GenBank/DDBJ databases">
        <authorList>
            <person name="Syme R.A."/>
            <person name="Farfan-Caceres L."/>
            <person name="Lichtenzveig J."/>
        </authorList>
    </citation>
    <scope>NUCLEOTIDE SEQUENCE</scope>
    <source>
        <strain evidence="1">Al4</strain>
    </source>
</reference>
<dbReference type="Proteomes" id="UP000651452">
    <property type="component" value="Unassembled WGS sequence"/>
</dbReference>
<evidence type="ECO:0000313" key="1">
    <source>
        <dbReference type="EMBL" id="KAF9691749.1"/>
    </source>
</evidence>
<dbReference type="AlphaFoldDB" id="A0A8H7MD83"/>
<dbReference type="OrthoDB" id="3786143at2759"/>
<reference evidence="1" key="2">
    <citation type="submission" date="2020-09" db="EMBL/GenBank/DDBJ databases">
        <title>Reference genome assembly for Australian Ascochyta lentis isolate Al4.</title>
        <authorList>
            <person name="Lee R.C."/>
            <person name="Farfan-Caceres L.M."/>
            <person name="Debler J.W."/>
            <person name="Williams A.H."/>
            <person name="Henares B.M."/>
        </authorList>
    </citation>
    <scope>NUCLEOTIDE SEQUENCE</scope>
    <source>
        <strain evidence="1">Al4</strain>
    </source>
</reference>
<sequence length="204" mass="23560">MEHESKLSKAIAKACPRTASPFDTGVSVGRLLYNIEHLVATHLENDIGFQIPVPEALQWAPDFVYAVTDHMLYLRTYRDLLKAPENTHLDDRKAYHKHHVRKEKYTRLVQLKYKQCVREVLGEIFESWNPIKTQEFNKGVDRALRMIQWKVYPLGNVALQAGDGDWAQWLSEQCGELGMAVRRARDEVLGVDLGYGMFEVCDER</sequence>
<gene>
    <name evidence="1" type="ORF">EKO04_010263</name>
</gene>
<name>A0A8H7MD83_9PLEO</name>
<proteinExistence type="predicted"/>
<organism evidence="1 2">
    <name type="scientific">Ascochyta lentis</name>
    <dbReference type="NCBI Taxonomy" id="205686"/>
    <lineage>
        <taxon>Eukaryota</taxon>
        <taxon>Fungi</taxon>
        <taxon>Dikarya</taxon>
        <taxon>Ascomycota</taxon>
        <taxon>Pezizomycotina</taxon>
        <taxon>Dothideomycetes</taxon>
        <taxon>Pleosporomycetidae</taxon>
        <taxon>Pleosporales</taxon>
        <taxon>Pleosporineae</taxon>
        <taxon>Didymellaceae</taxon>
        <taxon>Ascochyta</taxon>
    </lineage>
</organism>